<dbReference type="PANTHER" id="PTHR32248:SF4">
    <property type="entry name" value="RNA POLYMERASE SIGMA-54 FACTOR"/>
    <property type="match status" value="1"/>
</dbReference>
<feature type="region of interest" description="Disordered" evidence="9">
    <location>
        <begin position="38"/>
        <end position="89"/>
    </location>
</feature>
<dbReference type="GO" id="GO:0003677">
    <property type="term" value="F:DNA binding"/>
    <property type="evidence" value="ECO:0007669"/>
    <property type="project" value="UniProtKB-KW"/>
</dbReference>
<feature type="domain" description="RNA polymerase sigma factor 54 DNA-binding" evidence="10">
    <location>
        <begin position="343"/>
        <end position="501"/>
    </location>
</feature>
<dbReference type="Gene3D" id="1.10.10.1330">
    <property type="entry name" value="RNA polymerase sigma-54 factor, core-binding domain"/>
    <property type="match status" value="1"/>
</dbReference>
<dbReference type="GO" id="GO:0016779">
    <property type="term" value="F:nucleotidyltransferase activity"/>
    <property type="evidence" value="ECO:0007669"/>
    <property type="project" value="UniProtKB-KW"/>
</dbReference>
<dbReference type="GO" id="GO:0016987">
    <property type="term" value="F:sigma factor activity"/>
    <property type="evidence" value="ECO:0007669"/>
    <property type="project" value="UniProtKB-KW"/>
</dbReference>
<dbReference type="Pfam" id="PF00309">
    <property type="entry name" value="Sigma54_AID"/>
    <property type="match status" value="1"/>
</dbReference>
<evidence type="ECO:0000256" key="3">
    <source>
        <dbReference type="ARBA" id="ARBA00022679"/>
    </source>
</evidence>
<evidence type="ECO:0000256" key="1">
    <source>
        <dbReference type="ARBA" id="ARBA00008798"/>
    </source>
</evidence>
<dbReference type="Pfam" id="PF04552">
    <property type="entry name" value="Sigma54_DBD"/>
    <property type="match status" value="1"/>
</dbReference>
<proteinExistence type="inferred from homology"/>
<evidence type="ECO:0000313" key="12">
    <source>
        <dbReference type="EMBL" id="SFV31902.1"/>
    </source>
</evidence>
<evidence type="ECO:0000313" key="13">
    <source>
        <dbReference type="Proteomes" id="UP000199537"/>
    </source>
</evidence>
<dbReference type="GO" id="GO:0001216">
    <property type="term" value="F:DNA-binding transcription activator activity"/>
    <property type="evidence" value="ECO:0007669"/>
    <property type="project" value="InterPro"/>
</dbReference>
<keyword evidence="4" id="KW-0548">Nucleotidyltransferase</keyword>
<evidence type="ECO:0000259" key="10">
    <source>
        <dbReference type="Pfam" id="PF04552"/>
    </source>
</evidence>
<dbReference type="InterPro" id="IPR007046">
    <property type="entry name" value="RNA_pol_sigma_54_core-bd"/>
</dbReference>
<evidence type="ECO:0000256" key="4">
    <source>
        <dbReference type="ARBA" id="ARBA00022695"/>
    </source>
</evidence>
<dbReference type="OrthoDB" id="9814402at2"/>
<dbReference type="GO" id="GO:0006352">
    <property type="term" value="P:DNA-templated transcription initiation"/>
    <property type="evidence" value="ECO:0007669"/>
    <property type="project" value="InterPro"/>
</dbReference>
<keyword evidence="7" id="KW-0238">DNA-binding</keyword>
<evidence type="ECO:0000256" key="8">
    <source>
        <dbReference type="ARBA" id="ARBA00023163"/>
    </source>
</evidence>
<keyword evidence="8" id="KW-0804">Transcription</keyword>
<dbReference type="RefSeq" id="WP_092458932.1">
    <property type="nucleotide sequence ID" value="NZ_FPCJ01000001.1"/>
</dbReference>
<evidence type="ECO:0000256" key="5">
    <source>
        <dbReference type="ARBA" id="ARBA00023015"/>
    </source>
</evidence>
<feature type="compositionally biased region" description="Acidic residues" evidence="9">
    <location>
        <begin position="41"/>
        <end position="89"/>
    </location>
</feature>
<dbReference type="PIRSF" id="PIRSF000774">
    <property type="entry name" value="RpoN"/>
    <property type="match status" value="1"/>
</dbReference>
<dbReference type="NCBIfam" id="TIGR02395">
    <property type="entry name" value="rpoN_sigma"/>
    <property type="match status" value="1"/>
</dbReference>
<organism evidence="12 13">
    <name type="scientific">Thermoflavifilum thermophilum</name>
    <dbReference type="NCBI Taxonomy" id="1393122"/>
    <lineage>
        <taxon>Bacteria</taxon>
        <taxon>Pseudomonadati</taxon>
        <taxon>Bacteroidota</taxon>
        <taxon>Chitinophagia</taxon>
        <taxon>Chitinophagales</taxon>
        <taxon>Chitinophagaceae</taxon>
        <taxon>Thermoflavifilum</taxon>
    </lineage>
</organism>
<dbReference type="InterPro" id="IPR038709">
    <property type="entry name" value="RpoN_core-bd_sf"/>
</dbReference>
<feature type="domain" description="RNA polymerase sigma factor 54 core-binding" evidence="11">
    <location>
        <begin position="129"/>
        <end position="320"/>
    </location>
</feature>
<evidence type="ECO:0000256" key="6">
    <source>
        <dbReference type="ARBA" id="ARBA00023082"/>
    </source>
</evidence>
<evidence type="ECO:0000256" key="9">
    <source>
        <dbReference type="SAM" id="MobiDB-lite"/>
    </source>
</evidence>
<dbReference type="InterPro" id="IPR000394">
    <property type="entry name" value="RNA_pol_sigma_54"/>
</dbReference>
<keyword evidence="13" id="KW-1185">Reference proteome</keyword>
<dbReference type="EMBL" id="FPCJ01000001">
    <property type="protein sequence ID" value="SFV31902.1"/>
    <property type="molecule type" value="Genomic_DNA"/>
</dbReference>
<dbReference type="Proteomes" id="UP000199537">
    <property type="component" value="Unassembled WGS sequence"/>
</dbReference>
<dbReference type="Pfam" id="PF04963">
    <property type="entry name" value="Sigma54_CBD"/>
    <property type="match status" value="1"/>
</dbReference>
<dbReference type="AlphaFoldDB" id="A0A1I7NB46"/>
<dbReference type="GO" id="GO:0000428">
    <property type="term" value="C:DNA-directed RNA polymerase complex"/>
    <property type="evidence" value="ECO:0007669"/>
    <property type="project" value="UniProtKB-KW"/>
</dbReference>
<keyword evidence="2" id="KW-0240">DNA-directed RNA polymerase</keyword>
<dbReference type="PROSITE" id="PS00718">
    <property type="entry name" value="SIGMA54_2"/>
    <property type="match status" value="1"/>
</dbReference>
<keyword evidence="5" id="KW-0805">Transcription regulation</keyword>
<name>A0A1I7NB46_9BACT</name>
<protein>
    <submittedName>
        <fullName evidence="12">RNA polymerase, sigma 54 subunit, RpoN/SigL</fullName>
    </submittedName>
</protein>
<evidence type="ECO:0000256" key="7">
    <source>
        <dbReference type="ARBA" id="ARBA00023125"/>
    </source>
</evidence>
<comment type="similarity">
    <text evidence="1">Belongs to the sigma-54 factor family.</text>
</comment>
<keyword evidence="3" id="KW-0808">Transferase</keyword>
<dbReference type="PRINTS" id="PR00045">
    <property type="entry name" value="SIGMA54FCT"/>
</dbReference>
<dbReference type="PANTHER" id="PTHR32248">
    <property type="entry name" value="RNA POLYMERASE SIGMA-54 FACTOR"/>
    <property type="match status" value="1"/>
</dbReference>
<gene>
    <name evidence="12" type="ORF">SAMN05660895_1206</name>
</gene>
<keyword evidence="6" id="KW-0731">Sigma factor</keyword>
<dbReference type="Gene3D" id="1.10.10.60">
    <property type="entry name" value="Homeodomain-like"/>
    <property type="match status" value="1"/>
</dbReference>
<evidence type="ECO:0000256" key="2">
    <source>
        <dbReference type="ARBA" id="ARBA00022478"/>
    </source>
</evidence>
<evidence type="ECO:0000259" key="11">
    <source>
        <dbReference type="Pfam" id="PF04963"/>
    </source>
</evidence>
<dbReference type="PROSITE" id="PS50044">
    <property type="entry name" value="SIGMA54_3"/>
    <property type="match status" value="1"/>
</dbReference>
<dbReference type="STRING" id="1393122.SAMN05660895_1206"/>
<accession>A0A1I7NB46</accession>
<dbReference type="InterPro" id="IPR007634">
    <property type="entry name" value="RNA_pol_sigma_54_DNA-bd"/>
</dbReference>
<sequence>MLRQTQQQKLLQKLSPQQIQLMKLLQIPTANLEERIKQEIEENPALEFGDDGYAEDTPLDEPEPLTDETEIHEEDQELYEEEPDGSEDEYENIDVSEYLMDDDDVADYRLRDDHYPEMDETRTIPIRVETSFQDYLLDQLGMLPLDERQQQIARQIIGSIDDDGYLRREASAIADDLSFSQNIITNAQEVEQIIAMVQSFDPPGVCARNLQECLLLQLKRKPSDDPLVKHAQTILTDYFDAFIKKHYEKIQRGMGLKDDELKAVIQLITHLNPKPGNNFAPDNKAESYIVPDFFILNNNGKLELTLNARNAPDLRISSEYRDMLRDYEKGAKKDKRQREAILFIKQKIDAAKWFIDAIKQRQHTLLTVMQTIMDYQQDFFLTGDETQLKPMILKDIAERTGLDISTVSRVANSKYVQTEYGTYPLKYFFSESLPTDSGEEVSTREVKKILLDLIENENKRKPLSDEMLTRLLQEKGYNIARRTVAKYREQLNIPVARLRKQL</sequence>
<reference evidence="13" key="1">
    <citation type="submission" date="2016-10" db="EMBL/GenBank/DDBJ databases">
        <authorList>
            <person name="Varghese N."/>
            <person name="Submissions S."/>
        </authorList>
    </citation>
    <scope>NUCLEOTIDE SEQUENCE [LARGE SCALE GENOMIC DNA]</scope>
    <source>
        <strain evidence="13">DSM 14807</strain>
    </source>
</reference>